<evidence type="ECO:0000256" key="1">
    <source>
        <dbReference type="ARBA" id="ARBA00022574"/>
    </source>
</evidence>
<dbReference type="AlphaFoldDB" id="A0ABD2Q8M5"/>
<organism evidence="4 5">
    <name type="scientific">Cichlidogyrus casuarinus</name>
    <dbReference type="NCBI Taxonomy" id="1844966"/>
    <lineage>
        <taxon>Eukaryota</taxon>
        <taxon>Metazoa</taxon>
        <taxon>Spiralia</taxon>
        <taxon>Lophotrochozoa</taxon>
        <taxon>Platyhelminthes</taxon>
        <taxon>Monogenea</taxon>
        <taxon>Monopisthocotylea</taxon>
        <taxon>Dactylogyridea</taxon>
        <taxon>Ancyrocephalidae</taxon>
        <taxon>Cichlidogyrus</taxon>
    </lineage>
</organism>
<dbReference type="PROSITE" id="PS51783">
    <property type="entry name" value="PH_BEACH"/>
    <property type="match status" value="1"/>
</dbReference>
<accession>A0ABD2Q8M5</accession>
<evidence type="ECO:0000259" key="3">
    <source>
        <dbReference type="PROSITE" id="PS51783"/>
    </source>
</evidence>
<dbReference type="InterPro" id="IPR051944">
    <property type="entry name" value="BEACH_domain_protein"/>
</dbReference>
<dbReference type="Proteomes" id="UP001626550">
    <property type="component" value="Unassembled WGS sequence"/>
</dbReference>
<dbReference type="Gene3D" id="2.30.29.30">
    <property type="entry name" value="Pleckstrin-homology domain (PH domain)/Phosphotyrosine-binding domain (PTB)"/>
    <property type="match status" value="1"/>
</dbReference>
<sequence>MISVQLRNTARLIKESGGTSLSKPLECNPDEEDLGEEESSASPAQESLSSTSPPVPEKAMLKTSREEEEAQLTTHTAILRLLEPKELLRVMYRCARVSGLDVHEGLLLFGRQHFYIIDGYTITNTKEIIDIDSLPEGARGTPVIPLNEQPFETERRPQEKQFFKVAYEKIREVHCRRCLLQQIAVEVFNADGCNVLLAFTKGLQKRVFALFNSLATNLLDDSSVSGSNRTGYFLHQLFFPSETPPLID</sequence>
<feature type="domain" description="BEACH-type PH" evidence="3">
    <location>
        <begin position="83"/>
        <end position="215"/>
    </location>
</feature>
<evidence type="ECO:0000256" key="2">
    <source>
        <dbReference type="SAM" id="MobiDB-lite"/>
    </source>
</evidence>
<comment type="caution">
    <text evidence="4">The sequence shown here is derived from an EMBL/GenBank/DDBJ whole genome shotgun (WGS) entry which is preliminary data.</text>
</comment>
<name>A0ABD2Q8M5_9PLAT</name>
<gene>
    <name evidence="4" type="primary">WDFY3_2</name>
    <name evidence="4" type="ORF">Ciccas_005786</name>
</gene>
<keyword evidence="1" id="KW-0853">WD repeat</keyword>
<dbReference type="CDD" id="cd01201">
    <property type="entry name" value="PH_BEACH"/>
    <property type="match status" value="1"/>
</dbReference>
<dbReference type="PANTHER" id="PTHR46108">
    <property type="entry name" value="BLUE CHEESE"/>
    <property type="match status" value="1"/>
</dbReference>
<dbReference type="PANTHER" id="PTHR46108:SF4">
    <property type="entry name" value="BLUE CHEESE"/>
    <property type="match status" value="1"/>
</dbReference>
<evidence type="ECO:0000313" key="5">
    <source>
        <dbReference type="Proteomes" id="UP001626550"/>
    </source>
</evidence>
<feature type="region of interest" description="Disordered" evidence="2">
    <location>
        <begin position="13"/>
        <end position="69"/>
    </location>
</feature>
<dbReference type="SUPFAM" id="SSF50729">
    <property type="entry name" value="PH domain-like"/>
    <property type="match status" value="1"/>
</dbReference>
<evidence type="ECO:0000313" key="4">
    <source>
        <dbReference type="EMBL" id="KAL3315577.1"/>
    </source>
</evidence>
<protein>
    <submittedName>
        <fullName evidence="4">WD repeat and FYVE domain-containing protein 3</fullName>
    </submittedName>
</protein>
<dbReference type="Pfam" id="PF14844">
    <property type="entry name" value="PH_BEACH"/>
    <property type="match status" value="1"/>
</dbReference>
<dbReference type="InterPro" id="IPR011993">
    <property type="entry name" value="PH-like_dom_sf"/>
</dbReference>
<feature type="compositionally biased region" description="Low complexity" evidence="2">
    <location>
        <begin position="40"/>
        <end position="52"/>
    </location>
</feature>
<dbReference type="EMBL" id="JBJKFK010000716">
    <property type="protein sequence ID" value="KAL3315577.1"/>
    <property type="molecule type" value="Genomic_DNA"/>
</dbReference>
<reference evidence="4 5" key="1">
    <citation type="submission" date="2024-11" db="EMBL/GenBank/DDBJ databases">
        <title>Adaptive evolution of stress response genes in parasites aligns with host niche diversity.</title>
        <authorList>
            <person name="Hahn C."/>
            <person name="Resl P."/>
        </authorList>
    </citation>
    <scope>NUCLEOTIDE SEQUENCE [LARGE SCALE GENOMIC DNA]</scope>
    <source>
        <strain evidence="4">EGGRZ-B1_66</strain>
        <tissue evidence="4">Body</tissue>
    </source>
</reference>
<feature type="compositionally biased region" description="Acidic residues" evidence="2">
    <location>
        <begin position="28"/>
        <end position="39"/>
    </location>
</feature>
<proteinExistence type="predicted"/>
<dbReference type="InterPro" id="IPR023362">
    <property type="entry name" value="PH-BEACH_dom"/>
</dbReference>
<keyword evidence="5" id="KW-1185">Reference proteome</keyword>